<organism evidence="6 7">
    <name type="scientific">Cronobacter dublinensis 1210</name>
    <dbReference type="NCBI Taxonomy" id="1208656"/>
    <lineage>
        <taxon>Bacteria</taxon>
        <taxon>Pseudomonadati</taxon>
        <taxon>Pseudomonadota</taxon>
        <taxon>Gammaproteobacteria</taxon>
        <taxon>Enterobacterales</taxon>
        <taxon>Enterobacteriaceae</taxon>
        <taxon>Cronobacter</taxon>
    </lineage>
</organism>
<dbReference type="PRINTS" id="PR01021">
    <property type="entry name" value="OMPADOMAIN"/>
</dbReference>
<evidence type="ECO:0000256" key="2">
    <source>
        <dbReference type="ARBA" id="ARBA00023136"/>
    </source>
</evidence>
<dbReference type="InterPro" id="IPR050330">
    <property type="entry name" value="Bact_OuterMem_StrucFunc"/>
</dbReference>
<dbReference type="InterPro" id="IPR006665">
    <property type="entry name" value="OmpA-like"/>
</dbReference>
<dbReference type="InterPro" id="IPR036737">
    <property type="entry name" value="OmpA-like_sf"/>
</dbReference>
<protein>
    <submittedName>
        <fullName evidence="6">OmpA-family membrane protein</fullName>
    </submittedName>
</protein>
<evidence type="ECO:0000256" key="4">
    <source>
        <dbReference type="SAM" id="MobiDB-lite"/>
    </source>
</evidence>
<dbReference type="CDD" id="cd07185">
    <property type="entry name" value="OmpA_C-like"/>
    <property type="match status" value="1"/>
</dbReference>
<gene>
    <name evidence="6" type="ORF">BN134_1614</name>
</gene>
<evidence type="ECO:0000313" key="7">
    <source>
        <dbReference type="Proteomes" id="UP000009342"/>
    </source>
</evidence>
<sequence length="170" mass="18419">MRYGLGLYTGPRLWLALQQAIDTYIPPPAPRDPAPHTVRLDSLSLFDTGQWALKPGSTKVLVNALVGIRAKPGWLIVVAGHTDDVGDERANQQLSLKRAQAVRDWMRDTGDVPERCFAVQGYGESRPVASNATAEGRALNRRVEIRLVPQADACQATGDTPAPPQREGAG</sequence>
<evidence type="ECO:0000313" key="6">
    <source>
        <dbReference type="EMBL" id="CCJ80889.1"/>
    </source>
</evidence>
<name>A0ABM9Q641_9ENTR</name>
<dbReference type="SUPFAM" id="SSF103088">
    <property type="entry name" value="OmpA-like"/>
    <property type="match status" value="1"/>
</dbReference>
<dbReference type="Gene3D" id="3.30.1330.60">
    <property type="entry name" value="OmpA-like domain"/>
    <property type="match status" value="1"/>
</dbReference>
<accession>A0ABM9Q641</accession>
<dbReference type="PANTHER" id="PTHR30329:SF20">
    <property type="entry name" value="EXPORTED PROTEIN"/>
    <property type="match status" value="1"/>
</dbReference>
<dbReference type="InterPro" id="IPR006664">
    <property type="entry name" value="OMP_bac"/>
</dbReference>
<keyword evidence="2 3" id="KW-0472">Membrane</keyword>
<feature type="region of interest" description="Disordered" evidence="4">
    <location>
        <begin position="151"/>
        <end position="170"/>
    </location>
</feature>
<proteinExistence type="predicted"/>
<reference evidence="7" key="1">
    <citation type="journal article" date="2012" name="PLoS ONE">
        <title>Comparative analysis of genome sequences covering the seven cronobacter species.</title>
        <authorList>
            <person name="Joseph S."/>
            <person name="Desai P."/>
            <person name="Ji Y."/>
            <person name="Cummings C.A."/>
            <person name="Shih R."/>
            <person name="Degoricija L."/>
            <person name="Rico A."/>
            <person name="Brzoska P."/>
            <person name="Hamby S.E."/>
            <person name="Masood N."/>
            <person name="Hariri S."/>
            <person name="Sonbol H."/>
            <person name="Chuzhanova N."/>
            <person name="McClelland M."/>
            <person name="Furtado M.R."/>
            <person name="Forsythe S.J."/>
        </authorList>
    </citation>
    <scope>NUCLEOTIDE SEQUENCE [LARGE SCALE GENOMIC DNA]</scope>
    <source>
        <strain evidence="7">1210</strain>
    </source>
</reference>
<dbReference type="Pfam" id="PF00691">
    <property type="entry name" value="OmpA"/>
    <property type="match status" value="1"/>
</dbReference>
<dbReference type="EMBL" id="CAKZ01000077">
    <property type="protein sequence ID" value="CCJ80889.1"/>
    <property type="molecule type" value="Genomic_DNA"/>
</dbReference>
<dbReference type="Proteomes" id="UP000009342">
    <property type="component" value="Unassembled WGS sequence"/>
</dbReference>
<evidence type="ECO:0000256" key="1">
    <source>
        <dbReference type="ARBA" id="ARBA00004442"/>
    </source>
</evidence>
<feature type="domain" description="OmpA-like" evidence="5">
    <location>
        <begin position="33"/>
        <end position="151"/>
    </location>
</feature>
<evidence type="ECO:0000259" key="5">
    <source>
        <dbReference type="PROSITE" id="PS51123"/>
    </source>
</evidence>
<comment type="caution">
    <text evidence="6">The sequence shown here is derived from an EMBL/GenBank/DDBJ whole genome shotgun (WGS) entry which is preliminary data.</text>
</comment>
<dbReference type="PROSITE" id="PS51123">
    <property type="entry name" value="OMPA_2"/>
    <property type="match status" value="1"/>
</dbReference>
<comment type="subcellular location">
    <subcellularLocation>
        <location evidence="1">Cell outer membrane</location>
    </subcellularLocation>
</comment>
<keyword evidence="7" id="KW-1185">Reference proteome</keyword>
<dbReference type="PANTHER" id="PTHR30329">
    <property type="entry name" value="STATOR ELEMENT OF FLAGELLAR MOTOR COMPLEX"/>
    <property type="match status" value="1"/>
</dbReference>
<evidence type="ECO:0000256" key="3">
    <source>
        <dbReference type="PROSITE-ProRule" id="PRU00473"/>
    </source>
</evidence>